<gene>
    <name evidence="1" type="ORF">AACH00_09420</name>
</gene>
<comment type="caution">
    <text evidence="1">The sequence shown here is derived from an EMBL/GenBank/DDBJ whole genome shotgun (WGS) entry which is preliminary data.</text>
</comment>
<proteinExistence type="predicted"/>
<accession>A0ABU9C7C4</accession>
<dbReference type="Proteomes" id="UP001379945">
    <property type="component" value="Unassembled WGS sequence"/>
</dbReference>
<dbReference type="EMBL" id="JBBUTI010000006">
    <property type="protein sequence ID" value="MEK8046564.1"/>
    <property type="molecule type" value="Genomic_DNA"/>
</dbReference>
<dbReference type="RefSeq" id="WP_341398861.1">
    <property type="nucleotide sequence ID" value="NZ_JBBUTI010000006.1"/>
</dbReference>
<name>A0ABU9C7C4_9BURK</name>
<evidence type="ECO:0000313" key="2">
    <source>
        <dbReference type="Proteomes" id="UP001379945"/>
    </source>
</evidence>
<organism evidence="1 2">
    <name type="scientific">Ideonella margarita</name>
    <dbReference type="NCBI Taxonomy" id="2984191"/>
    <lineage>
        <taxon>Bacteria</taxon>
        <taxon>Pseudomonadati</taxon>
        <taxon>Pseudomonadota</taxon>
        <taxon>Betaproteobacteria</taxon>
        <taxon>Burkholderiales</taxon>
        <taxon>Sphaerotilaceae</taxon>
        <taxon>Ideonella</taxon>
    </lineage>
</organism>
<protein>
    <submittedName>
        <fullName evidence="1">Uncharacterized protein</fullName>
    </submittedName>
</protein>
<sequence>MTAITSQTFHHAPAFTVPRGARVVAELFIAAARLTARAFSAAPSVASTLRSRAAEAEDVRRLARTWERTDPGFAADLYAAAARHEGQAD</sequence>
<evidence type="ECO:0000313" key="1">
    <source>
        <dbReference type="EMBL" id="MEK8046564.1"/>
    </source>
</evidence>
<reference evidence="1 2" key="1">
    <citation type="submission" date="2024-04" db="EMBL/GenBank/DDBJ databases">
        <title>Novel species of the genus Ideonella isolated from streams.</title>
        <authorList>
            <person name="Lu H."/>
        </authorList>
    </citation>
    <scope>NUCLEOTIDE SEQUENCE [LARGE SCALE GENOMIC DNA]</scope>
    <source>
        <strain evidence="1 2">LYT19W</strain>
    </source>
</reference>
<keyword evidence="2" id="KW-1185">Reference proteome</keyword>